<dbReference type="NCBIfam" id="TIGR01499">
    <property type="entry name" value="folC"/>
    <property type="match status" value="1"/>
</dbReference>
<dbReference type="PANTHER" id="PTHR11136:SF5">
    <property type="entry name" value="FOLYLPOLYGLUTAMATE SYNTHASE, MITOCHONDRIAL"/>
    <property type="match status" value="1"/>
</dbReference>
<evidence type="ECO:0000256" key="17">
    <source>
        <dbReference type="PIRNR" id="PIRNR038895"/>
    </source>
</evidence>
<feature type="binding site" evidence="19">
    <location>
        <position position="219"/>
    </location>
    <ligand>
        <name>Mg(2+)</name>
        <dbReference type="ChEBI" id="CHEBI:18420"/>
        <label>1</label>
    </ligand>
</feature>
<dbReference type="FunFam" id="3.90.190.20:FF:000020">
    <property type="entry name" value="Folylpolyglutamate synthase"/>
    <property type="match status" value="1"/>
</dbReference>
<dbReference type="Proteomes" id="UP000265000">
    <property type="component" value="Unplaced"/>
</dbReference>
<keyword evidence="8 17" id="KW-0436">Ligase</keyword>
<dbReference type="PROSITE" id="PS01011">
    <property type="entry name" value="FOLYLPOLYGLU_SYNT_1"/>
    <property type="match status" value="1"/>
</dbReference>
<feature type="binding site" evidence="19">
    <location>
        <position position="149"/>
    </location>
    <ligand>
        <name>Mg(2+)</name>
        <dbReference type="ChEBI" id="CHEBI:18420"/>
        <label>1</label>
    </ligand>
</feature>
<dbReference type="GO" id="GO:0006730">
    <property type="term" value="P:one-carbon metabolic process"/>
    <property type="evidence" value="ECO:0007669"/>
    <property type="project" value="UniProtKB-KW"/>
</dbReference>
<dbReference type="GO" id="GO:0005829">
    <property type="term" value="C:cytosol"/>
    <property type="evidence" value="ECO:0007669"/>
    <property type="project" value="TreeGrafter"/>
</dbReference>
<evidence type="ECO:0000256" key="6">
    <source>
        <dbReference type="ARBA" id="ARBA00022490"/>
    </source>
</evidence>
<feature type="binding site" evidence="18">
    <location>
        <position position="394"/>
    </location>
    <ligand>
        <name>ATP</name>
        <dbReference type="ChEBI" id="CHEBI:30616"/>
    </ligand>
</feature>
<dbReference type="GO" id="GO:0005524">
    <property type="term" value="F:ATP binding"/>
    <property type="evidence" value="ECO:0007669"/>
    <property type="project" value="UniProtKB-KW"/>
</dbReference>
<dbReference type="InterPro" id="IPR036565">
    <property type="entry name" value="Mur-like_cat_sf"/>
</dbReference>
<dbReference type="GO" id="GO:0005743">
    <property type="term" value="C:mitochondrial inner membrane"/>
    <property type="evidence" value="ECO:0007669"/>
    <property type="project" value="UniProtKB-SubCell"/>
</dbReference>
<keyword evidence="13 19" id="KW-0460">Magnesium</keyword>
<dbReference type="InterPro" id="IPR018109">
    <property type="entry name" value="Folylpolyglutamate_synth_CS"/>
</dbReference>
<reference evidence="20" key="1">
    <citation type="submission" date="2025-08" db="UniProtKB">
        <authorList>
            <consortium name="Ensembl"/>
        </authorList>
    </citation>
    <scope>IDENTIFICATION</scope>
</reference>
<dbReference type="Ensembl" id="ENSFHET00000010753.1">
    <property type="protein sequence ID" value="ENSFHEP00000003305.1"/>
    <property type="gene ID" value="ENSFHEG00000004167.1"/>
</dbReference>
<dbReference type="PANTHER" id="PTHR11136">
    <property type="entry name" value="FOLYLPOLYGLUTAMATE SYNTHASE-RELATED"/>
    <property type="match status" value="1"/>
</dbReference>
<sequence>MKRTSHIWSASSDRRRLMMARLCRVLRPRGGLLLRERDSVFRLAGLAVRFHSTQTAPHIPGMEYQDAICTLNTLQTNASALEQVRRGRSHPQVQLEAMTGFLERAGLTVEQLDHLNIIHVTGTKGKGSTCAFTEQILRTYGFRTGFYSSPHLVQVRERIRIDGRPISKDLFTKYFWQVYGRLDETKAAHGGSMPAYFRFLTILAFHVFLQEKVDLAVIEVGIGGAYDCTNIIRRPWVCGISSLGIDHTQILGDTIEKIAWQKGGIFKPGVPAFTVTQPEDAMAVLRDRAREIKCPLWVCPNLDQYQTESGPLQLGLAGQHQRSNASLALQLSHTWLQRRCGPDQIGLLPDPENSSGSQAASFKPGSAMVKGLADTEWAGRTQTLRRGAITYFLDGAHTRRSMQACVQWFREAAAQRARSASGAVVRVLLFNATGERDSAAMLKLLLPCRFDLAVFCPNITEAAASCNADQQNFNVSVENMLTRCLDNEQSWRLHQDRRDEAPAPLLADRKTDTQVFPCILSALQWIAQGRDPVLTDPAQTVPPVRPSVSAKAAPLRDAAEVHVLVTGSLHLVGGALKHLDPESAK</sequence>
<dbReference type="InterPro" id="IPR001645">
    <property type="entry name" value="Folylpolyglutamate_synth"/>
</dbReference>
<dbReference type="AlphaFoldDB" id="A0A3Q2NVZ9"/>
<evidence type="ECO:0000256" key="2">
    <source>
        <dbReference type="ARBA" id="ARBA00004305"/>
    </source>
</evidence>
<name>A0A3Q2NVZ9_FUNHE</name>
<evidence type="ECO:0000256" key="12">
    <source>
        <dbReference type="ARBA" id="ARBA00022840"/>
    </source>
</evidence>
<comment type="subcellular location">
    <subcellularLocation>
        <location evidence="3">Cytoplasm</location>
    </subcellularLocation>
    <subcellularLocation>
        <location evidence="1">Mitochondrion inner membrane</location>
    </subcellularLocation>
    <subcellularLocation>
        <location evidence="2">Mitochondrion matrix</location>
    </subcellularLocation>
</comment>
<dbReference type="GO" id="GO:0046872">
    <property type="term" value="F:metal ion binding"/>
    <property type="evidence" value="ECO:0007669"/>
    <property type="project" value="UniProtKB-KW"/>
</dbReference>
<evidence type="ECO:0000313" key="21">
    <source>
        <dbReference type="Proteomes" id="UP000265000"/>
    </source>
</evidence>
<dbReference type="STRING" id="8078.ENSFHEP00000003305"/>
<evidence type="ECO:0000256" key="19">
    <source>
        <dbReference type="PIRSR" id="PIRSR038895-2"/>
    </source>
</evidence>
<dbReference type="SUPFAM" id="SSF53623">
    <property type="entry name" value="MurD-like peptide ligases, catalytic domain"/>
    <property type="match status" value="1"/>
</dbReference>
<feature type="binding site" evidence="18">
    <location>
        <position position="380"/>
    </location>
    <ligand>
        <name>ATP</name>
        <dbReference type="ChEBI" id="CHEBI:30616"/>
    </ligand>
</feature>
<dbReference type="GO" id="GO:0004326">
    <property type="term" value="F:tetrahydrofolylpolyglutamate synthase activity"/>
    <property type="evidence" value="ECO:0007669"/>
    <property type="project" value="UniProtKB-EC"/>
</dbReference>
<keyword evidence="6" id="KW-0963">Cytoplasm</keyword>
<keyword evidence="14" id="KW-0496">Mitochondrion</keyword>
<evidence type="ECO:0000256" key="7">
    <source>
        <dbReference type="ARBA" id="ARBA00022563"/>
    </source>
</evidence>
<evidence type="ECO:0000256" key="1">
    <source>
        <dbReference type="ARBA" id="ARBA00004273"/>
    </source>
</evidence>
<keyword evidence="10 18" id="KW-0547">Nucleotide-binding</keyword>
<comment type="function">
    <text evidence="17">Catalyzes conversion of folates to polyglutamate derivatives allowing concentration of folate compounds in the cell and the intracellular retention of these cofactors, which are important substrates for most of the folate-dependent enzymes that are involved in one-carbon transfer reactions involved in purine, pyrimidine and amino acid synthesis.</text>
</comment>
<dbReference type="EC" id="6.3.2.17" evidence="17"/>
<comment type="similarity">
    <text evidence="5 17">Belongs to the folylpolyglutamate synthase family.</text>
</comment>
<dbReference type="PROSITE" id="PS01012">
    <property type="entry name" value="FOLYLPOLYGLU_SYNT_2"/>
    <property type="match status" value="1"/>
</dbReference>
<keyword evidence="21" id="KW-1185">Reference proteome</keyword>
<evidence type="ECO:0000256" key="13">
    <source>
        <dbReference type="ARBA" id="ARBA00022842"/>
    </source>
</evidence>
<comment type="pathway">
    <text evidence="4 17">Cofactor biosynthesis; tetrahydrofolylpolyglutamate biosynthesis.</text>
</comment>
<evidence type="ECO:0000256" key="18">
    <source>
        <dbReference type="PIRSR" id="PIRSR038895-1"/>
    </source>
</evidence>
<keyword evidence="12 18" id="KW-0067">ATP-binding</keyword>
<evidence type="ECO:0000256" key="10">
    <source>
        <dbReference type="ARBA" id="ARBA00022741"/>
    </source>
</evidence>
<dbReference type="SUPFAM" id="SSF53244">
    <property type="entry name" value="MurD-like peptide ligases, peptide-binding domain"/>
    <property type="match status" value="1"/>
</dbReference>
<comment type="catalytic activity">
    <reaction evidence="16 17">
        <text>(6S)-5,6,7,8-tetrahydrofolyl-(gamma-L-Glu)(n) + L-glutamate + ATP = (6S)-5,6,7,8-tetrahydrofolyl-(gamma-L-Glu)(n+1) + ADP + phosphate + H(+)</text>
        <dbReference type="Rhea" id="RHEA:10580"/>
        <dbReference type="Rhea" id="RHEA-COMP:14738"/>
        <dbReference type="Rhea" id="RHEA-COMP:14740"/>
        <dbReference type="ChEBI" id="CHEBI:15378"/>
        <dbReference type="ChEBI" id="CHEBI:29985"/>
        <dbReference type="ChEBI" id="CHEBI:30616"/>
        <dbReference type="ChEBI" id="CHEBI:43474"/>
        <dbReference type="ChEBI" id="CHEBI:141005"/>
        <dbReference type="ChEBI" id="CHEBI:456216"/>
        <dbReference type="EC" id="6.3.2.17"/>
    </reaction>
</comment>
<dbReference type="UniPathway" id="UPA00850"/>
<keyword evidence="15" id="KW-0472">Membrane</keyword>
<evidence type="ECO:0000256" key="8">
    <source>
        <dbReference type="ARBA" id="ARBA00022598"/>
    </source>
</evidence>
<dbReference type="InterPro" id="IPR036615">
    <property type="entry name" value="Mur_ligase_C_dom_sf"/>
</dbReference>
<dbReference type="GO" id="GO:0005759">
    <property type="term" value="C:mitochondrial matrix"/>
    <property type="evidence" value="ECO:0007669"/>
    <property type="project" value="UniProtKB-SubCell"/>
</dbReference>
<dbReference type="Gene3D" id="3.90.190.20">
    <property type="entry name" value="Mur ligase, C-terminal domain"/>
    <property type="match status" value="1"/>
</dbReference>
<proteinExistence type="inferred from homology"/>
<reference evidence="20" key="2">
    <citation type="submission" date="2025-09" db="UniProtKB">
        <authorList>
            <consortium name="Ensembl"/>
        </authorList>
    </citation>
    <scope>IDENTIFICATION</scope>
</reference>
<evidence type="ECO:0000256" key="5">
    <source>
        <dbReference type="ARBA" id="ARBA00008276"/>
    </source>
</evidence>
<dbReference type="FunFam" id="3.40.1190.10:FF:000005">
    <property type="entry name" value="Folylpolyglutamate synthase"/>
    <property type="match status" value="1"/>
</dbReference>
<evidence type="ECO:0000313" key="20">
    <source>
        <dbReference type="Ensembl" id="ENSFHEP00000003305.1"/>
    </source>
</evidence>
<protein>
    <recommendedName>
        <fullName evidence="17">Folylpolyglutamate synthase</fullName>
        <ecNumber evidence="17">6.3.2.17</ecNumber>
    </recommendedName>
    <alternativeName>
        <fullName evidence="17">Folylpoly-gamma-glutamate synthetase</fullName>
    </alternativeName>
    <alternativeName>
        <fullName evidence="17">Tetrahydrofolylpolyglutamate synthase</fullName>
    </alternativeName>
</protein>
<evidence type="ECO:0000256" key="9">
    <source>
        <dbReference type="ARBA" id="ARBA00022723"/>
    </source>
</evidence>
<evidence type="ECO:0000256" key="3">
    <source>
        <dbReference type="ARBA" id="ARBA00004496"/>
    </source>
</evidence>
<evidence type="ECO:0000256" key="4">
    <source>
        <dbReference type="ARBA" id="ARBA00005150"/>
    </source>
</evidence>
<keyword evidence="7 17" id="KW-0554">One-carbon metabolism</keyword>
<dbReference type="PIRSF" id="PIRSF038895">
    <property type="entry name" value="FPGS"/>
    <property type="match status" value="1"/>
</dbReference>
<evidence type="ECO:0000256" key="16">
    <source>
        <dbReference type="ARBA" id="ARBA00047493"/>
    </source>
</evidence>
<keyword evidence="11" id="KW-0999">Mitochondrion inner membrane</keyword>
<keyword evidence="9 19" id="KW-0479">Metal-binding</keyword>
<organism evidence="20 21">
    <name type="scientific">Fundulus heteroclitus</name>
    <name type="common">Killifish</name>
    <name type="synonym">Mummichog</name>
    <dbReference type="NCBI Taxonomy" id="8078"/>
    <lineage>
        <taxon>Eukaryota</taxon>
        <taxon>Metazoa</taxon>
        <taxon>Chordata</taxon>
        <taxon>Craniata</taxon>
        <taxon>Vertebrata</taxon>
        <taxon>Euteleostomi</taxon>
        <taxon>Actinopterygii</taxon>
        <taxon>Neopterygii</taxon>
        <taxon>Teleostei</taxon>
        <taxon>Neoteleostei</taxon>
        <taxon>Acanthomorphata</taxon>
        <taxon>Ovalentaria</taxon>
        <taxon>Atherinomorphae</taxon>
        <taxon>Cyprinodontiformes</taxon>
        <taxon>Fundulidae</taxon>
        <taxon>Fundulus</taxon>
    </lineage>
</organism>
<feature type="binding site" evidence="19">
    <location>
        <position position="247"/>
    </location>
    <ligand>
        <name>Mg(2+)</name>
        <dbReference type="ChEBI" id="CHEBI:18420"/>
        <label>1</label>
    </ligand>
</feature>
<comment type="cofactor">
    <cofactor evidence="17">
        <name>a monovalent cation</name>
        <dbReference type="ChEBI" id="CHEBI:60242"/>
    </cofactor>
    <text evidence="17">A monovalent cation.</text>
</comment>
<evidence type="ECO:0000256" key="11">
    <source>
        <dbReference type="ARBA" id="ARBA00022792"/>
    </source>
</evidence>
<dbReference type="InterPro" id="IPR023600">
    <property type="entry name" value="Folylpolyglutamate_synth_euk"/>
</dbReference>
<evidence type="ECO:0000256" key="14">
    <source>
        <dbReference type="ARBA" id="ARBA00023128"/>
    </source>
</evidence>
<dbReference type="GeneTree" id="ENSGT00390000016526"/>
<dbReference type="Gene3D" id="3.40.1190.10">
    <property type="entry name" value="Mur-like, catalytic domain"/>
    <property type="match status" value="1"/>
</dbReference>
<evidence type="ECO:0000256" key="15">
    <source>
        <dbReference type="ARBA" id="ARBA00023136"/>
    </source>
</evidence>
<accession>A0A3Q2NVZ9</accession>